<evidence type="ECO:0000256" key="1">
    <source>
        <dbReference type="SAM" id="MobiDB-lite"/>
    </source>
</evidence>
<reference evidence="2 3" key="1">
    <citation type="submission" date="2018-04" db="EMBL/GenBank/DDBJ databases">
        <authorList>
            <person name="Vogel A."/>
        </authorList>
    </citation>
    <scope>NUCLEOTIDE SEQUENCE [LARGE SCALE GENOMIC DNA]</scope>
</reference>
<dbReference type="OrthoDB" id="509637at2759"/>
<evidence type="ECO:0000313" key="2">
    <source>
        <dbReference type="EMBL" id="VFQ74282.1"/>
    </source>
</evidence>
<keyword evidence="3" id="KW-1185">Reference proteome</keyword>
<dbReference type="AlphaFoldDB" id="A0A484LCV7"/>
<feature type="compositionally biased region" description="Low complexity" evidence="1">
    <location>
        <begin position="467"/>
        <end position="478"/>
    </location>
</feature>
<feature type="region of interest" description="Disordered" evidence="1">
    <location>
        <begin position="413"/>
        <end position="488"/>
    </location>
</feature>
<dbReference type="InterPro" id="IPR053290">
    <property type="entry name" value="TSET_complex_member"/>
</dbReference>
<proteinExistence type="predicted"/>
<accession>A0A484LCV7</accession>
<dbReference type="EMBL" id="OOIL02001338">
    <property type="protein sequence ID" value="VFQ74282.1"/>
    <property type="molecule type" value="Genomic_DNA"/>
</dbReference>
<protein>
    <submittedName>
        <fullName evidence="2">Uncharacterized protein</fullName>
    </submittedName>
</protein>
<dbReference type="PANTHER" id="PTHR45521:SF2">
    <property type="entry name" value="TRANSDUCIN_WD40 REPEAT-LIKE SUPERFAMILY PROTEIN"/>
    <property type="match status" value="1"/>
</dbReference>
<evidence type="ECO:0000313" key="3">
    <source>
        <dbReference type="Proteomes" id="UP000595140"/>
    </source>
</evidence>
<name>A0A484LCV7_9ASTE</name>
<sequence length="488" mass="53032">MLAKARKTHENRETERRRHIIKSTQHIVISSLRPQFRCLGDVAIPYATGAVWQRRQLFVATPTIIECVFVDAGVAVIDIETKHRKEEIRLKEAQAQAVIEHGELALITVDGKQTAANERIALRSPMLQQPKAESDDSGMLKVTEERRVSEVSVGEGGVVVAVTRFPAEQKRPIGPLVIVGVRDGVLWLVDRYMEHHDDLAQFMLGIGYATEALHLPGISNKLEFDLAMLSNDLRRALQCLLTMSNSRDISQEALCLDLRDIMSLTEKKENIVEAVQGIVKFVKEFMDLINAADATGQSNIAREALKRLAAAGAVKGALQGQELRGVALRLANHGELTGLAGDNGLMEKAWQETGMLADAVLHAHADGRPSLRSLVQSWNKMLQKELECISSTKTDAAAAAFLASLEKPKLTSLGDAAKKPPIGILQKSDTPILLEGSKTPPPKPTDLLAPDAPPQESAPQPPPPPLQQQGSSGPQQSEESVDAAPQSV</sequence>
<gene>
    <name evidence="2" type="ORF">CCAM_LOCUS16058</name>
</gene>
<organism evidence="2 3">
    <name type="scientific">Cuscuta campestris</name>
    <dbReference type="NCBI Taxonomy" id="132261"/>
    <lineage>
        <taxon>Eukaryota</taxon>
        <taxon>Viridiplantae</taxon>
        <taxon>Streptophyta</taxon>
        <taxon>Embryophyta</taxon>
        <taxon>Tracheophyta</taxon>
        <taxon>Spermatophyta</taxon>
        <taxon>Magnoliopsida</taxon>
        <taxon>eudicotyledons</taxon>
        <taxon>Gunneridae</taxon>
        <taxon>Pentapetalae</taxon>
        <taxon>asterids</taxon>
        <taxon>lamiids</taxon>
        <taxon>Solanales</taxon>
        <taxon>Convolvulaceae</taxon>
        <taxon>Cuscuteae</taxon>
        <taxon>Cuscuta</taxon>
        <taxon>Cuscuta subgen. Grammica</taxon>
        <taxon>Cuscuta sect. Cleistogrammica</taxon>
    </lineage>
</organism>
<dbReference type="Proteomes" id="UP000595140">
    <property type="component" value="Unassembled WGS sequence"/>
</dbReference>
<dbReference type="PANTHER" id="PTHR45521">
    <property type="entry name" value="TSET COMPLEX MEMBER TSTF"/>
    <property type="match status" value="1"/>
</dbReference>
<dbReference type="Gene3D" id="1.25.40.470">
    <property type="match status" value="1"/>
</dbReference>